<dbReference type="InterPro" id="IPR010987">
    <property type="entry name" value="Glutathione-S-Trfase_C-like"/>
</dbReference>
<protein>
    <recommendedName>
        <fullName evidence="7">GST N-terminal domain-containing protein</fullName>
    </recommendedName>
</protein>
<dbReference type="EMBL" id="MPUH01000992">
    <property type="protein sequence ID" value="OMJ71418.1"/>
    <property type="molecule type" value="Genomic_DNA"/>
</dbReference>
<dbReference type="Gene3D" id="3.40.30.10">
    <property type="entry name" value="Glutaredoxin"/>
    <property type="match status" value="1"/>
</dbReference>
<evidence type="ECO:0008006" key="7">
    <source>
        <dbReference type="Google" id="ProtNLM"/>
    </source>
</evidence>
<dbReference type="SUPFAM" id="SSF52833">
    <property type="entry name" value="Thioredoxin-like"/>
    <property type="match status" value="1"/>
</dbReference>
<dbReference type="InterPro" id="IPR036282">
    <property type="entry name" value="Glutathione-S-Trfase_C_sf"/>
</dbReference>
<evidence type="ECO:0000259" key="3">
    <source>
        <dbReference type="PROSITE" id="PS50404"/>
    </source>
</evidence>
<dbReference type="Pfam" id="PF13417">
    <property type="entry name" value="GST_N_3"/>
    <property type="match status" value="1"/>
</dbReference>
<evidence type="ECO:0000313" key="6">
    <source>
        <dbReference type="Proteomes" id="UP000187209"/>
    </source>
</evidence>
<evidence type="ECO:0000259" key="4">
    <source>
        <dbReference type="PROSITE" id="PS50405"/>
    </source>
</evidence>
<dbReference type="InterPro" id="IPR051369">
    <property type="entry name" value="GST_Theta"/>
</dbReference>
<dbReference type="InterPro" id="IPR004046">
    <property type="entry name" value="GST_C"/>
</dbReference>
<dbReference type="PANTHER" id="PTHR43917:SF8">
    <property type="entry name" value="GH16740P-RELATED"/>
    <property type="match status" value="1"/>
</dbReference>
<dbReference type="SFLD" id="SFLDS00019">
    <property type="entry name" value="Glutathione_Transferase_(cytos"/>
    <property type="match status" value="1"/>
</dbReference>
<sequence>MEQVVIYADYMSQPSRAVLTYCEIAKIPYKFHEIRVINGDTFTEEFSKISPSQSVPTMIHGNLVLYESNAILTYLISSFHISDNWYPNDKIKRALVNNYLHWHHMNIRFGCGIYLFNKTIGPKLFGIVMKDIENLSNEKREEGFQVLENILERYHYVAETEEVSIADIVCYCEIIQMMLVKVDLKKYPKLENWLERIGRIPEVEKTHRIFFKLLPRFKL</sequence>
<comment type="subcellular location">
    <subcellularLocation>
        <location evidence="1">Cytoplasm</location>
    </subcellularLocation>
</comment>
<evidence type="ECO:0000313" key="5">
    <source>
        <dbReference type="EMBL" id="OMJ71418.1"/>
    </source>
</evidence>
<dbReference type="SUPFAM" id="SSF47616">
    <property type="entry name" value="GST C-terminal domain-like"/>
    <property type="match status" value="1"/>
</dbReference>
<dbReference type="AlphaFoldDB" id="A0A1R2B3Q6"/>
<name>A0A1R2B3Q6_9CILI</name>
<accession>A0A1R2B3Q6</accession>
<dbReference type="PANTHER" id="PTHR43917">
    <property type="match status" value="1"/>
</dbReference>
<dbReference type="GO" id="GO:0006749">
    <property type="term" value="P:glutathione metabolic process"/>
    <property type="evidence" value="ECO:0007669"/>
    <property type="project" value="TreeGrafter"/>
</dbReference>
<dbReference type="Pfam" id="PF00043">
    <property type="entry name" value="GST_C"/>
    <property type="match status" value="1"/>
</dbReference>
<comment type="caution">
    <text evidence="5">The sequence shown here is derived from an EMBL/GenBank/DDBJ whole genome shotgun (WGS) entry which is preliminary data.</text>
</comment>
<keyword evidence="2" id="KW-0963">Cytoplasm</keyword>
<organism evidence="5 6">
    <name type="scientific">Stentor coeruleus</name>
    <dbReference type="NCBI Taxonomy" id="5963"/>
    <lineage>
        <taxon>Eukaryota</taxon>
        <taxon>Sar</taxon>
        <taxon>Alveolata</taxon>
        <taxon>Ciliophora</taxon>
        <taxon>Postciliodesmatophora</taxon>
        <taxon>Heterotrichea</taxon>
        <taxon>Heterotrichida</taxon>
        <taxon>Stentoridae</taxon>
        <taxon>Stentor</taxon>
    </lineage>
</organism>
<dbReference type="Proteomes" id="UP000187209">
    <property type="component" value="Unassembled WGS sequence"/>
</dbReference>
<dbReference type="Gene3D" id="1.20.1050.10">
    <property type="match status" value="1"/>
</dbReference>
<evidence type="ECO:0000256" key="2">
    <source>
        <dbReference type="ARBA" id="ARBA00022490"/>
    </source>
</evidence>
<reference evidence="5 6" key="1">
    <citation type="submission" date="2016-11" db="EMBL/GenBank/DDBJ databases">
        <title>The macronuclear genome of Stentor coeruleus: a giant cell with tiny introns.</title>
        <authorList>
            <person name="Slabodnick M."/>
            <person name="Ruby J.G."/>
            <person name="Reiff S.B."/>
            <person name="Swart E.C."/>
            <person name="Gosai S."/>
            <person name="Prabakaran S."/>
            <person name="Witkowska E."/>
            <person name="Larue G.E."/>
            <person name="Fisher S."/>
            <person name="Freeman R.M."/>
            <person name="Gunawardena J."/>
            <person name="Chu W."/>
            <person name="Stover N.A."/>
            <person name="Gregory B.D."/>
            <person name="Nowacki M."/>
            <person name="Derisi J."/>
            <person name="Roy S.W."/>
            <person name="Marshall W.F."/>
            <person name="Sood P."/>
        </authorList>
    </citation>
    <scope>NUCLEOTIDE SEQUENCE [LARGE SCALE GENOMIC DNA]</scope>
    <source>
        <strain evidence="5">WM001</strain>
    </source>
</reference>
<dbReference type="SFLD" id="SFLDG00358">
    <property type="entry name" value="Main_(cytGST)"/>
    <property type="match status" value="1"/>
</dbReference>
<feature type="domain" description="GST N-terminal" evidence="3">
    <location>
        <begin position="2"/>
        <end position="83"/>
    </location>
</feature>
<dbReference type="InterPro" id="IPR004045">
    <property type="entry name" value="Glutathione_S-Trfase_N"/>
</dbReference>
<feature type="domain" description="GST C-terminal" evidence="4">
    <location>
        <begin position="89"/>
        <end position="219"/>
    </location>
</feature>
<gene>
    <name evidence="5" type="ORF">SteCoe_30380</name>
</gene>
<dbReference type="GO" id="GO:0005737">
    <property type="term" value="C:cytoplasm"/>
    <property type="evidence" value="ECO:0007669"/>
    <property type="project" value="UniProtKB-SubCell"/>
</dbReference>
<dbReference type="GO" id="GO:0004364">
    <property type="term" value="F:glutathione transferase activity"/>
    <property type="evidence" value="ECO:0007669"/>
    <property type="project" value="TreeGrafter"/>
</dbReference>
<dbReference type="InterPro" id="IPR040079">
    <property type="entry name" value="Glutathione_S-Trfase"/>
</dbReference>
<dbReference type="PROSITE" id="PS50405">
    <property type="entry name" value="GST_CTER"/>
    <property type="match status" value="1"/>
</dbReference>
<keyword evidence="6" id="KW-1185">Reference proteome</keyword>
<dbReference type="PROSITE" id="PS50404">
    <property type="entry name" value="GST_NTER"/>
    <property type="match status" value="1"/>
</dbReference>
<proteinExistence type="predicted"/>
<dbReference type="InterPro" id="IPR036249">
    <property type="entry name" value="Thioredoxin-like_sf"/>
</dbReference>
<dbReference type="OrthoDB" id="288530at2759"/>
<evidence type="ECO:0000256" key="1">
    <source>
        <dbReference type="ARBA" id="ARBA00004496"/>
    </source>
</evidence>